<organism evidence="2 3">
    <name type="scientific">Nocardia niwae</name>
    <dbReference type="NCBI Taxonomy" id="626084"/>
    <lineage>
        <taxon>Bacteria</taxon>
        <taxon>Bacillati</taxon>
        <taxon>Actinomycetota</taxon>
        <taxon>Actinomycetes</taxon>
        <taxon>Mycobacteriales</taxon>
        <taxon>Nocardiaceae</taxon>
        <taxon>Nocardia</taxon>
    </lineage>
</organism>
<evidence type="ECO:0000313" key="2">
    <source>
        <dbReference type="EMBL" id="MEU2121121.1"/>
    </source>
</evidence>
<name>A0ABV2X5H8_9NOCA</name>
<dbReference type="Pfam" id="PF18678">
    <property type="entry name" value="AOC_like"/>
    <property type="match status" value="1"/>
</dbReference>
<keyword evidence="3" id="KW-1185">Reference proteome</keyword>
<evidence type="ECO:0000259" key="1">
    <source>
        <dbReference type="Pfam" id="PF18678"/>
    </source>
</evidence>
<dbReference type="InterPro" id="IPR044859">
    <property type="entry name" value="Allene_oxi_cyc_Dirigent"/>
</dbReference>
<protein>
    <recommendedName>
        <fullName evidence="1">Allene oxide cyclase barrel-like domain-containing protein</fullName>
    </recommendedName>
</protein>
<sequence>MSCQATLWLPDGQMTGQGMVVDPGTPSKAEYDIAITGGTGSYKAARGYIHVEVISETSTNLTVHLN</sequence>
<gene>
    <name evidence="2" type="ORF">ABZ507_04745</name>
</gene>
<dbReference type="Proteomes" id="UP001550535">
    <property type="component" value="Unassembled WGS sequence"/>
</dbReference>
<dbReference type="Gene3D" id="2.40.480.10">
    <property type="entry name" value="Allene oxide cyclase-like"/>
    <property type="match status" value="1"/>
</dbReference>
<proteinExistence type="predicted"/>
<reference evidence="2 3" key="1">
    <citation type="submission" date="2024-06" db="EMBL/GenBank/DDBJ databases">
        <title>The Natural Products Discovery Center: Release of the First 8490 Sequenced Strains for Exploring Actinobacteria Biosynthetic Diversity.</title>
        <authorList>
            <person name="Kalkreuter E."/>
            <person name="Kautsar S.A."/>
            <person name="Yang D."/>
            <person name="Bader C.D."/>
            <person name="Teijaro C.N."/>
            <person name="Fluegel L."/>
            <person name="Davis C.M."/>
            <person name="Simpson J.R."/>
            <person name="Lauterbach L."/>
            <person name="Steele A.D."/>
            <person name="Gui C."/>
            <person name="Meng S."/>
            <person name="Li G."/>
            <person name="Viehrig K."/>
            <person name="Ye F."/>
            <person name="Su P."/>
            <person name="Kiefer A.F."/>
            <person name="Nichols A."/>
            <person name="Cepeda A.J."/>
            <person name="Yan W."/>
            <person name="Fan B."/>
            <person name="Jiang Y."/>
            <person name="Adhikari A."/>
            <person name="Zheng C.-J."/>
            <person name="Schuster L."/>
            <person name="Cowan T.M."/>
            <person name="Smanski M.J."/>
            <person name="Chevrette M.G."/>
            <person name="De Carvalho L.P.S."/>
            <person name="Shen B."/>
        </authorList>
    </citation>
    <scope>NUCLEOTIDE SEQUENCE [LARGE SCALE GENOMIC DNA]</scope>
    <source>
        <strain evidence="2 3">NPDC019434</strain>
    </source>
</reference>
<evidence type="ECO:0000313" key="3">
    <source>
        <dbReference type="Proteomes" id="UP001550535"/>
    </source>
</evidence>
<feature type="domain" description="Allene oxide cyclase barrel-like" evidence="1">
    <location>
        <begin position="3"/>
        <end position="59"/>
    </location>
</feature>
<dbReference type="EMBL" id="JBEYBR010000007">
    <property type="protein sequence ID" value="MEU2121121.1"/>
    <property type="molecule type" value="Genomic_DNA"/>
</dbReference>
<dbReference type="InterPro" id="IPR041013">
    <property type="entry name" value="AOC-like"/>
</dbReference>
<comment type="caution">
    <text evidence="2">The sequence shown here is derived from an EMBL/GenBank/DDBJ whole genome shotgun (WGS) entry which is preliminary data.</text>
</comment>
<accession>A0ABV2X5H8</accession>